<organism evidence="1 2">
    <name type="scientific">Goodea atripinnis</name>
    <dbReference type="NCBI Taxonomy" id="208336"/>
    <lineage>
        <taxon>Eukaryota</taxon>
        <taxon>Metazoa</taxon>
        <taxon>Chordata</taxon>
        <taxon>Craniata</taxon>
        <taxon>Vertebrata</taxon>
        <taxon>Euteleostomi</taxon>
        <taxon>Actinopterygii</taxon>
        <taxon>Neopterygii</taxon>
        <taxon>Teleostei</taxon>
        <taxon>Neoteleostei</taxon>
        <taxon>Acanthomorphata</taxon>
        <taxon>Ovalentaria</taxon>
        <taxon>Atherinomorphae</taxon>
        <taxon>Cyprinodontiformes</taxon>
        <taxon>Goodeidae</taxon>
        <taxon>Goodea</taxon>
    </lineage>
</organism>
<dbReference type="EMBL" id="JAHRIO010084934">
    <property type="protein sequence ID" value="MEQ2186650.1"/>
    <property type="molecule type" value="Genomic_DNA"/>
</dbReference>
<dbReference type="InterPro" id="IPR043502">
    <property type="entry name" value="DNA/RNA_pol_sf"/>
</dbReference>
<proteinExistence type="predicted"/>
<sequence length="82" mass="9254">MTSFLIWKTWIQALAPYPPHVTLFYDRNQKLDVSPIWRNQYPHSPAAEAGIVDTIEGLLKAGVLEPCQFSNSSSRTACCQLM</sequence>
<evidence type="ECO:0000313" key="2">
    <source>
        <dbReference type="Proteomes" id="UP001476798"/>
    </source>
</evidence>
<name>A0ABV0PT10_9TELE</name>
<reference evidence="1 2" key="1">
    <citation type="submission" date="2021-06" db="EMBL/GenBank/DDBJ databases">
        <authorList>
            <person name="Palmer J.M."/>
        </authorList>
    </citation>
    <scope>NUCLEOTIDE SEQUENCE [LARGE SCALE GENOMIC DNA]</scope>
    <source>
        <strain evidence="1 2">GA_2019</strain>
        <tissue evidence="1">Muscle</tissue>
    </source>
</reference>
<dbReference type="Gene3D" id="3.10.10.10">
    <property type="entry name" value="HIV Type 1 Reverse Transcriptase, subunit A, domain 1"/>
    <property type="match status" value="1"/>
</dbReference>
<protein>
    <submittedName>
        <fullName evidence="1">Uncharacterized protein</fullName>
    </submittedName>
</protein>
<comment type="caution">
    <text evidence="1">The sequence shown here is derived from an EMBL/GenBank/DDBJ whole genome shotgun (WGS) entry which is preliminary data.</text>
</comment>
<keyword evidence="2" id="KW-1185">Reference proteome</keyword>
<accession>A0ABV0PT10</accession>
<evidence type="ECO:0000313" key="1">
    <source>
        <dbReference type="EMBL" id="MEQ2186650.1"/>
    </source>
</evidence>
<dbReference type="SUPFAM" id="SSF56672">
    <property type="entry name" value="DNA/RNA polymerases"/>
    <property type="match status" value="1"/>
</dbReference>
<gene>
    <name evidence="1" type="ORF">GOODEAATRI_030758</name>
</gene>
<dbReference type="Proteomes" id="UP001476798">
    <property type="component" value="Unassembled WGS sequence"/>
</dbReference>